<proteinExistence type="inferred from homology"/>
<dbReference type="Pfam" id="PF00067">
    <property type="entry name" value="p450"/>
    <property type="match status" value="1"/>
</dbReference>
<keyword evidence="3" id="KW-0503">Monooxygenase</keyword>
<dbReference type="Gene3D" id="1.10.630.10">
    <property type="entry name" value="Cytochrome P450"/>
    <property type="match status" value="1"/>
</dbReference>
<evidence type="ECO:0000313" key="6">
    <source>
        <dbReference type="Proteomes" id="UP000188318"/>
    </source>
</evidence>
<dbReference type="OrthoDB" id="1470350at2759"/>
<gene>
    <name evidence="5" type="ORF">ASPCADRAFT_208126</name>
</gene>
<dbReference type="VEuPathDB" id="FungiDB:ASPCADRAFT_208126"/>
<dbReference type="InterPro" id="IPR001128">
    <property type="entry name" value="Cyt_P450"/>
</dbReference>
<keyword evidence="4" id="KW-0408">Iron</keyword>
<dbReference type="PRINTS" id="PR00463">
    <property type="entry name" value="EP450I"/>
</dbReference>
<evidence type="ECO:0000256" key="4">
    <source>
        <dbReference type="PIRSR" id="PIRSR602401-1"/>
    </source>
</evidence>
<dbReference type="GO" id="GO:0005506">
    <property type="term" value="F:iron ion binding"/>
    <property type="evidence" value="ECO:0007669"/>
    <property type="project" value="InterPro"/>
</dbReference>
<keyword evidence="4" id="KW-0349">Heme</keyword>
<dbReference type="PANTHER" id="PTHR24305:SF166">
    <property type="entry name" value="CYTOCHROME P450 12A4, MITOCHONDRIAL-RELATED"/>
    <property type="match status" value="1"/>
</dbReference>
<evidence type="ECO:0008006" key="7">
    <source>
        <dbReference type="Google" id="ProtNLM"/>
    </source>
</evidence>
<comment type="cofactor">
    <cofactor evidence="4">
        <name>heme</name>
        <dbReference type="ChEBI" id="CHEBI:30413"/>
    </cofactor>
</comment>
<dbReference type="STRING" id="602072.A0A1R3RMA3"/>
<name>A0A1R3RMA3_ASPC5</name>
<dbReference type="AlphaFoldDB" id="A0A1R3RMA3"/>
<evidence type="ECO:0000313" key="5">
    <source>
        <dbReference type="EMBL" id="OOF95607.1"/>
    </source>
</evidence>
<dbReference type="SUPFAM" id="SSF48264">
    <property type="entry name" value="Cytochrome P450"/>
    <property type="match status" value="1"/>
</dbReference>
<dbReference type="EMBL" id="KV907500">
    <property type="protein sequence ID" value="OOF95607.1"/>
    <property type="molecule type" value="Genomic_DNA"/>
</dbReference>
<dbReference type="InterPro" id="IPR002401">
    <property type="entry name" value="Cyt_P450_E_grp-I"/>
</dbReference>
<dbReference type="Proteomes" id="UP000188318">
    <property type="component" value="Unassembled WGS sequence"/>
</dbReference>
<dbReference type="GO" id="GO:0004497">
    <property type="term" value="F:monooxygenase activity"/>
    <property type="evidence" value="ECO:0007669"/>
    <property type="project" value="UniProtKB-KW"/>
</dbReference>
<dbReference type="GO" id="GO:0020037">
    <property type="term" value="F:heme binding"/>
    <property type="evidence" value="ECO:0007669"/>
    <property type="project" value="InterPro"/>
</dbReference>
<reference evidence="6" key="1">
    <citation type="journal article" date="2017" name="Genome Biol.">
        <title>Comparative genomics reveals high biological diversity and specific adaptations in the industrially and medically important fungal genus Aspergillus.</title>
        <authorList>
            <person name="de Vries R.P."/>
            <person name="Riley R."/>
            <person name="Wiebenga A."/>
            <person name="Aguilar-Osorio G."/>
            <person name="Amillis S."/>
            <person name="Uchima C.A."/>
            <person name="Anderluh G."/>
            <person name="Asadollahi M."/>
            <person name="Askin M."/>
            <person name="Barry K."/>
            <person name="Battaglia E."/>
            <person name="Bayram O."/>
            <person name="Benocci T."/>
            <person name="Braus-Stromeyer S.A."/>
            <person name="Caldana C."/>
            <person name="Canovas D."/>
            <person name="Cerqueira G.C."/>
            <person name="Chen F."/>
            <person name="Chen W."/>
            <person name="Choi C."/>
            <person name="Clum A."/>
            <person name="Dos Santos R.A."/>
            <person name="Damasio A.R."/>
            <person name="Diallinas G."/>
            <person name="Emri T."/>
            <person name="Fekete E."/>
            <person name="Flipphi M."/>
            <person name="Freyberg S."/>
            <person name="Gallo A."/>
            <person name="Gournas C."/>
            <person name="Habgood R."/>
            <person name="Hainaut M."/>
            <person name="Harispe M.L."/>
            <person name="Henrissat B."/>
            <person name="Hilden K.S."/>
            <person name="Hope R."/>
            <person name="Hossain A."/>
            <person name="Karabika E."/>
            <person name="Karaffa L."/>
            <person name="Karanyi Z."/>
            <person name="Krasevec N."/>
            <person name="Kuo A."/>
            <person name="Kusch H."/>
            <person name="LaButti K."/>
            <person name="Lagendijk E.L."/>
            <person name="Lapidus A."/>
            <person name="Levasseur A."/>
            <person name="Lindquist E."/>
            <person name="Lipzen A."/>
            <person name="Logrieco A.F."/>
            <person name="MacCabe A."/>
            <person name="Maekelae M.R."/>
            <person name="Malavazi I."/>
            <person name="Melin P."/>
            <person name="Meyer V."/>
            <person name="Mielnichuk N."/>
            <person name="Miskei M."/>
            <person name="Molnar A.P."/>
            <person name="Mule G."/>
            <person name="Ngan C.Y."/>
            <person name="Orejas M."/>
            <person name="Orosz E."/>
            <person name="Ouedraogo J.P."/>
            <person name="Overkamp K.M."/>
            <person name="Park H.-S."/>
            <person name="Perrone G."/>
            <person name="Piumi F."/>
            <person name="Punt P.J."/>
            <person name="Ram A.F."/>
            <person name="Ramon A."/>
            <person name="Rauscher S."/>
            <person name="Record E."/>
            <person name="Riano-Pachon D.M."/>
            <person name="Robert V."/>
            <person name="Roehrig J."/>
            <person name="Ruller R."/>
            <person name="Salamov A."/>
            <person name="Salih N.S."/>
            <person name="Samson R.A."/>
            <person name="Sandor E."/>
            <person name="Sanguinetti M."/>
            <person name="Schuetze T."/>
            <person name="Sepcic K."/>
            <person name="Shelest E."/>
            <person name="Sherlock G."/>
            <person name="Sophianopoulou V."/>
            <person name="Squina F.M."/>
            <person name="Sun H."/>
            <person name="Susca A."/>
            <person name="Todd R.B."/>
            <person name="Tsang A."/>
            <person name="Unkles S.E."/>
            <person name="van de Wiele N."/>
            <person name="van Rossen-Uffink D."/>
            <person name="Oliveira J.V."/>
            <person name="Vesth T.C."/>
            <person name="Visser J."/>
            <person name="Yu J.-H."/>
            <person name="Zhou M."/>
            <person name="Andersen M.R."/>
            <person name="Archer D.B."/>
            <person name="Baker S.E."/>
            <person name="Benoit I."/>
            <person name="Brakhage A.A."/>
            <person name="Braus G.H."/>
            <person name="Fischer R."/>
            <person name="Frisvad J.C."/>
            <person name="Goldman G.H."/>
            <person name="Houbraken J."/>
            <person name="Oakley B."/>
            <person name="Pocsi I."/>
            <person name="Scazzocchio C."/>
            <person name="Seiboth B."/>
            <person name="vanKuyk P.A."/>
            <person name="Wortman J."/>
            <person name="Dyer P.S."/>
            <person name="Grigoriev I.V."/>
        </authorList>
    </citation>
    <scope>NUCLEOTIDE SEQUENCE [LARGE SCALE GENOMIC DNA]</scope>
    <source>
        <strain evidence="6">ITEM 5010</strain>
    </source>
</reference>
<evidence type="ECO:0000256" key="1">
    <source>
        <dbReference type="ARBA" id="ARBA00010617"/>
    </source>
</evidence>
<protein>
    <recommendedName>
        <fullName evidence="7">Cytochrome P450 monooxygenase</fullName>
    </recommendedName>
</protein>
<keyword evidence="6" id="KW-1185">Reference proteome</keyword>
<dbReference type="OMA" id="PGRQMAY"/>
<feature type="binding site" description="axial binding residue" evidence="4">
    <location>
        <position position="429"/>
    </location>
    <ligand>
        <name>heme</name>
        <dbReference type="ChEBI" id="CHEBI:30413"/>
    </ligand>
    <ligandPart>
        <name>Fe</name>
        <dbReference type="ChEBI" id="CHEBI:18248"/>
    </ligandPart>
</feature>
<organism evidence="5 6">
    <name type="scientific">Aspergillus carbonarius (strain ITEM 5010)</name>
    <dbReference type="NCBI Taxonomy" id="602072"/>
    <lineage>
        <taxon>Eukaryota</taxon>
        <taxon>Fungi</taxon>
        <taxon>Dikarya</taxon>
        <taxon>Ascomycota</taxon>
        <taxon>Pezizomycotina</taxon>
        <taxon>Eurotiomycetes</taxon>
        <taxon>Eurotiomycetidae</taxon>
        <taxon>Eurotiales</taxon>
        <taxon>Aspergillaceae</taxon>
        <taxon>Aspergillus</taxon>
        <taxon>Aspergillus subgen. Circumdati</taxon>
    </lineage>
</organism>
<sequence length="490" mass="55304">MLALYLIAAAVVGWVTYRLQLDPLAHIPGPFLAKFLPVCNIRMILTGKLMYTFKELHDTYGPVVRIGPTDLSFDTVTAFDSIYGFGGDQHFSLHGSRKGLLGSLAGMGSSLSNSTRREQRRLLRPLITTTLTELTATSTERYCNIALSENLRAHSVGQTGATPISLSTLYDRCLWQLGTMVAFGNRSSEMARVQFHINLRWLDYFMCFLEVFCAFLSRAYIQDHVPAFYKAWQIGCAGFRQQSDPSWTEQQPDDASFDDNQLVRLKSAALKAGLADIPDELLQVNSIITGFSVYGATENTLNTLLYYLLKDRHCMQKLEDELLTAFRSIDEVSDSRLAKLPYFNACINENFRIAPAFNGGILQRVSCGATVDGIYVPPGVGVAVDHYTLAHSKQYWENPDTFYPERWLETNAKDEFKATRPFLIGVRQCPGRQMAYQMVRVLVAKMVYLYSMELVNKDFDLRRDSLSSYHWGHVKLDVVMTPRTPGILGY</sequence>
<comment type="similarity">
    <text evidence="1">Belongs to the cytochrome P450 family.</text>
</comment>
<evidence type="ECO:0000256" key="3">
    <source>
        <dbReference type="ARBA" id="ARBA00023033"/>
    </source>
</evidence>
<accession>A0A1R3RMA3</accession>
<dbReference type="InterPro" id="IPR036396">
    <property type="entry name" value="Cyt_P450_sf"/>
</dbReference>
<dbReference type="PANTHER" id="PTHR24305">
    <property type="entry name" value="CYTOCHROME P450"/>
    <property type="match status" value="1"/>
</dbReference>
<keyword evidence="2" id="KW-0560">Oxidoreductase</keyword>
<keyword evidence="4" id="KW-0479">Metal-binding</keyword>
<dbReference type="InterPro" id="IPR050121">
    <property type="entry name" value="Cytochrome_P450_monoxygenase"/>
</dbReference>
<dbReference type="GO" id="GO:0016705">
    <property type="term" value="F:oxidoreductase activity, acting on paired donors, with incorporation or reduction of molecular oxygen"/>
    <property type="evidence" value="ECO:0007669"/>
    <property type="project" value="InterPro"/>
</dbReference>
<evidence type="ECO:0000256" key="2">
    <source>
        <dbReference type="ARBA" id="ARBA00023002"/>
    </source>
</evidence>